<keyword evidence="3" id="KW-1185">Reference proteome</keyword>
<name>A0A8H5G4A5_9AGAR</name>
<feature type="compositionally biased region" description="Low complexity" evidence="1">
    <location>
        <begin position="438"/>
        <end position="453"/>
    </location>
</feature>
<accession>A0A8H5G4A5</accession>
<evidence type="ECO:0000256" key="1">
    <source>
        <dbReference type="SAM" id="MobiDB-lite"/>
    </source>
</evidence>
<proteinExistence type="predicted"/>
<dbReference type="AlphaFoldDB" id="A0A8H5G4A5"/>
<evidence type="ECO:0000313" key="3">
    <source>
        <dbReference type="Proteomes" id="UP000559027"/>
    </source>
</evidence>
<organism evidence="2 3">
    <name type="scientific">Leucocoprinus leucothites</name>
    <dbReference type="NCBI Taxonomy" id="201217"/>
    <lineage>
        <taxon>Eukaryota</taxon>
        <taxon>Fungi</taxon>
        <taxon>Dikarya</taxon>
        <taxon>Basidiomycota</taxon>
        <taxon>Agaricomycotina</taxon>
        <taxon>Agaricomycetes</taxon>
        <taxon>Agaricomycetidae</taxon>
        <taxon>Agaricales</taxon>
        <taxon>Agaricineae</taxon>
        <taxon>Agaricaceae</taxon>
        <taxon>Leucocoprinus</taxon>
    </lineage>
</organism>
<feature type="region of interest" description="Disordered" evidence="1">
    <location>
        <begin position="438"/>
        <end position="457"/>
    </location>
</feature>
<sequence length="560" mass="61597">MAVSLSIHTHTNTLDMYGEPDVQSAYSLSGYVAVSVAPSPSFFDRRRTARYLLQSLSLTFEGQSEIFTPSHGYSAVRLCAATRELVPPQGAIEMSNEGQEESGEPSVWNIIFNMTVPGWLPASSVIGVEEVGVRYGLYATAKLLDLDENKTSSWGFATFCAPFRSKTKSVFGQKSVELRRFVAPPSPGSPSIGTINFHVKNPSVSAIGEKGKRRIPSEVFEKIQVVLSTPEVIDMEKKKMDVTLRLRSNGLEMDERKRIQLVDVNLSLRQHEKCRARPSRSYQNRCPLPPLEQQPPNCPLIDPCPIGSVYDVGMLPISERSDSHSRSFALIPSHSSGHFKFDRDTAPVFANDPAADQPGEQANWYDLELKLPFTKKAIVEDDWDITAVLRPTASTPLFVVHHELSVAITCSYTFPDTNEVVQEKLNFTVSPTFGRVAPQSPQPSLLPSVSPNSDASNCGGPSLPVVQPYAPTLPVYSQLYDMNGDVRIDYSIPLPLYTPPDNATDLTIGRPTSVADVMSIPIDNQRWKDAATRQSIDDNSDTDEETSPLLGTSSTQQTSS</sequence>
<gene>
    <name evidence="2" type="ORF">D9756_001358</name>
</gene>
<dbReference type="Proteomes" id="UP000559027">
    <property type="component" value="Unassembled WGS sequence"/>
</dbReference>
<dbReference type="OrthoDB" id="1638493at2759"/>
<reference evidence="2 3" key="1">
    <citation type="journal article" date="2020" name="ISME J.">
        <title>Uncovering the hidden diversity of litter-decomposition mechanisms in mushroom-forming fungi.</title>
        <authorList>
            <person name="Floudas D."/>
            <person name="Bentzer J."/>
            <person name="Ahren D."/>
            <person name="Johansson T."/>
            <person name="Persson P."/>
            <person name="Tunlid A."/>
        </authorList>
    </citation>
    <scope>NUCLEOTIDE SEQUENCE [LARGE SCALE GENOMIC DNA]</scope>
    <source>
        <strain evidence="2 3">CBS 146.42</strain>
    </source>
</reference>
<evidence type="ECO:0000313" key="2">
    <source>
        <dbReference type="EMBL" id="KAF5358062.1"/>
    </source>
</evidence>
<comment type="caution">
    <text evidence="2">The sequence shown here is derived from an EMBL/GenBank/DDBJ whole genome shotgun (WGS) entry which is preliminary data.</text>
</comment>
<feature type="region of interest" description="Disordered" evidence="1">
    <location>
        <begin position="526"/>
        <end position="560"/>
    </location>
</feature>
<protein>
    <submittedName>
        <fullName evidence="2">Uncharacterized protein</fullName>
    </submittedName>
</protein>
<dbReference type="EMBL" id="JAACJO010000005">
    <property type="protein sequence ID" value="KAF5358062.1"/>
    <property type="molecule type" value="Genomic_DNA"/>
</dbReference>